<sequence length="71" mass="8303">MRAKPHPASVLARSANMFQMLVLLYCDRIMLHLEPMKRDSASVKAKSLFFKTCRICEDEREISKLVRCFIQ</sequence>
<dbReference type="EMBL" id="CAADFH010000008">
    <property type="protein sequence ID" value="VFJ89528.1"/>
    <property type="molecule type" value="Genomic_DNA"/>
</dbReference>
<organism evidence="1">
    <name type="scientific">Candidatus Kentrum sp. LFY</name>
    <dbReference type="NCBI Taxonomy" id="2126342"/>
    <lineage>
        <taxon>Bacteria</taxon>
        <taxon>Pseudomonadati</taxon>
        <taxon>Pseudomonadota</taxon>
        <taxon>Gammaproteobacteria</taxon>
        <taxon>Candidatus Kentrum</taxon>
    </lineage>
</organism>
<proteinExistence type="predicted"/>
<accession>A0A450UBC0</accession>
<dbReference type="AlphaFoldDB" id="A0A450UBC0"/>
<name>A0A450UBC0_9GAMM</name>
<gene>
    <name evidence="1" type="ORF">BECKLFY1418A_GA0070994_10087</name>
</gene>
<reference evidence="1" key="1">
    <citation type="submission" date="2019-02" db="EMBL/GenBank/DDBJ databases">
        <authorList>
            <person name="Gruber-Vodicka R. H."/>
            <person name="Seah K. B. B."/>
        </authorList>
    </citation>
    <scope>NUCLEOTIDE SEQUENCE</scope>
    <source>
        <strain evidence="1">BECK_M6</strain>
    </source>
</reference>
<evidence type="ECO:0000313" key="1">
    <source>
        <dbReference type="EMBL" id="VFJ89528.1"/>
    </source>
</evidence>
<protein>
    <submittedName>
        <fullName evidence="1">Uncharacterized protein</fullName>
    </submittedName>
</protein>